<dbReference type="PANTHER" id="PTHR11362">
    <property type="entry name" value="PHOSPHATIDYLETHANOLAMINE-BINDING PROTEIN"/>
    <property type="match status" value="1"/>
</dbReference>
<dbReference type="InterPro" id="IPR036610">
    <property type="entry name" value="PEBP-like_sf"/>
</dbReference>
<sequence length="113" mass="13200">MGTVIITPFPLHSTHFVRLLLMVTPKKGRYGAHSIFNWLYFLYPDYVRPTPPSRSGYHRYQFRLYEQPAHEDISLSPEEAASLGSWHLKNFVEQFRLGSPVASTQFLTQHYND</sequence>
<reference evidence="1" key="1">
    <citation type="submission" date="2025-08" db="UniProtKB">
        <authorList>
            <consortium name="Ensembl"/>
        </authorList>
    </citation>
    <scope>IDENTIFICATION</scope>
</reference>
<dbReference type="PANTHER" id="PTHR11362:SF82">
    <property type="entry name" value="PHOSPHATIDYLETHANOLAMINE-BINDING PROTEIN 4"/>
    <property type="match status" value="1"/>
</dbReference>
<dbReference type="Gene3D" id="3.90.280.10">
    <property type="entry name" value="PEBP-like"/>
    <property type="match status" value="1"/>
</dbReference>
<dbReference type="AlphaFoldDB" id="A0A8D0GZ10"/>
<dbReference type="OMA" id="QPAHEDI"/>
<evidence type="ECO:0000313" key="2">
    <source>
        <dbReference type="Proteomes" id="UP000694392"/>
    </source>
</evidence>
<protein>
    <submittedName>
        <fullName evidence="1">Uncharacterized protein</fullName>
    </submittedName>
</protein>
<keyword evidence="2" id="KW-1185">Reference proteome</keyword>
<dbReference type="Ensembl" id="ENSSPUT00000017107.1">
    <property type="protein sequence ID" value="ENSSPUP00000016045.1"/>
    <property type="gene ID" value="ENSSPUG00000012404.1"/>
</dbReference>
<dbReference type="SUPFAM" id="SSF49777">
    <property type="entry name" value="PEBP-like"/>
    <property type="match status" value="1"/>
</dbReference>
<dbReference type="GeneTree" id="ENSGT01030000237754"/>
<evidence type="ECO:0000313" key="1">
    <source>
        <dbReference type="Ensembl" id="ENSSPUP00000016045.1"/>
    </source>
</evidence>
<dbReference type="Proteomes" id="UP000694392">
    <property type="component" value="Unplaced"/>
</dbReference>
<dbReference type="InterPro" id="IPR035810">
    <property type="entry name" value="PEBP_euk"/>
</dbReference>
<name>A0A8D0GZ10_SPHPU</name>
<proteinExistence type="predicted"/>
<accession>A0A8D0GZ10</accession>
<organism evidence="1 2">
    <name type="scientific">Sphenodon punctatus</name>
    <name type="common">Tuatara</name>
    <name type="synonym">Hatteria punctata</name>
    <dbReference type="NCBI Taxonomy" id="8508"/>
    <lineage>
        <taxon>Eukaryota</taxon>
        <taxon>Metazoa</taxon>
        <taxon>Chordata</taxon>
        <taxon>Craniata</taxon>
        <taxon>Vertebrata</taxon>
        <taxon>Euteleostomi</taxon>
        <taxon>Lepidosauria</taxon>
        <taxon>Sphenodontia</taxon>
        <taxon>Sphenodontidae</taxon>
        <taxon>Sphenodon</taxon>
    </lineage>
</organism>
<reference evidence="1" key="2">
    <citation type="submission" date="2025-09" db="UniProtKB">
        <authorList>
            <consortium name="Ensembl"/>
        </authorList>
    </citation>
    <scope>IDENTIFICATION</scope>
</reference>